<gene>
    <name evidence="3" type="ORF">GSU69_03085</name>
</gene>
<feature type="region of interest" description="Disordered" evidence="1">
    <location>
        <begin position="1"/>
        <end position="113"/>
    </location>
</feature>
<keyword evidence="2" id="KW-0812">Transmembrane</keyword>
<organism evidence="3 4">
    <name type="scientific">Rathayibacter festucae</name>
    <dbReference type="NCBI Taxonomy" id="110937"/>
    <lineage>
        <taxon>Bacteria</taxon>
        <taxon>Bacillati</taxon>
        <taxon>Actinomycetota</taxon>
        <taxon>Actinomycetes</taxon>
        <taxon>Micrococcales</taxon>
        <taxon>Microbacteriaceae</taxon>
        <taxon>Rathayibacter</taxon>
    </lineage>
</organism>
<feature type="compositionally biased region" description="Basic and acidic residues" evidence="1">
    <location>
        <begin position="1"/>
        <end position="11"/>
    </location>
</feature>
<feature type="transmembrane region" description="Helical" evidence="2">
    <location>
        <begin position="120"/>
        <end position="140"/>
    </location>
</feature>
<name>A0ABX6GW72_9MICO</name>
<reference evidence="4" key="1">
    <citation type="submission" date="2019-12" db="EMBL/GenBank/DDBJ databases">
        <title>Complete and draft genome sequences of new strains and members of some known species of the genus Rathayibacter isolated from plants.</title>
        <authorList>
            <person name="Tarlachkov S.V."/>
            <person name="Starodumova I.P."/>
            <person name="Dorofeeva L.V."/>
            <person name="Prisyazhnaya N.V."/>
            <person name="Leyn S."/>
            <person name="Zlamal J."/>
            <person name="Elan M."/>
            <person name="Osterman A.L."/>
            <person name="Nadler S."/>
            <person name="Subbotin S.A."/>
            <person name="Evtushenko L.I."/>
        </authorList>
    </citation>
    <scope>NUCLEOTIDE SEQUENCE [LARGE SCALE GENOMIC DNA]</scope>
    <source>
        <strain evidence="4">VKM Ac-2802</strain>
    </source>
</reference>
<dbReference type="EMBL" id="CP047180">
    <property type="protein sequence ID" value="QHC61780.1"/>
    <property type="molecule type" value="Genomic_DNA"/>
</dbReference>
<dbReference type="RefSeq" id="WP_159422053.1">
    <property type="nucleotide sequence ID" value="NZ_CP047180.1"/>
</dbReference>
<accession>A0ABX6GW72</accession>
<keyword evidence="4" id="KW-1185">Reference proteome</keyword>
<proteinExistence type="predicted"/>
<sequence length="191" mass="20185">MTDSTRTDPRFHPAYQRGYQGQGAPSASVAPAEERFRRPRGGDAVQGRRRSTAPEEVVPSRVRRPAPARLSEPSPPPATPALLSGSAVVEPDAEQAPVDEIETQSGPAVPRRPSALDRRIPLALAVLGVLFLVSGVGLIWSATSSIYQNIGVRQTEFDQFVGAITNYLAGPAITIGLLSIGAAIALRAARS</sequence>
<feature type="transmembrane region" description="Helical" evidence="2">
    <location>
        <begin position="160"/>
        <end position="186"/>
    </location>
</feature>
<protein>
    <submittedName>
        <fullName evidence="3">Uncharacterized protein</fullName>
    </submittedName>
</protein>
<keyword evidence="2" id="KW-1133">Transmembrane helix</keyword>
<keyword evidence="2" id="KW-0472">Membrane</keyword>
<evidence type="ECO:0000256" key="2">
    <source>
        <dbReference type="SAM" id="Phobius"/>
    </source>
</evidence>
<feature type="compositionally biased region" description="Acidic residues" evidence="1">
    <location>
        <begin position="91"/>
        <end position="102"/>
    </location>
</feature>
<dbReference type="Proteomes" id="UP000464597">
    <property type="component" value="Chromosome"/>
</dbReference>
<evidence type="ECO:0000313" key="4">
    <source>
        <dbReference type="Proteomes" id="UP000464597"/>
    </source>
</evidence>
<evidence type="ECO:0000256" key="1">
    <source>
        <dbReference type="SAM" id="MobiDB-lite"/>
    </source>
</evidence>
<evidence type="ECO:0000313" key="3">
    <source>
        <dbReference type="EMBL" id="QHC61780.1"/>
    </source>
</evidence>